<sequence length="157" mass="17014">MRQKLQLLAKNNLMILAFVVLGLVSYVATRPASEPKDTFLPEPKSVDTFIPRGFSLVPIEVANADSLASLIGDVGGVVDLYLASTEKQKGGLKVGSKLKLLRAPLNPQQYAVLIRDTESSRLLSYTGPFIAVVQNPEETGAQLTSTSPAKIRVEYQN</sequence>
<dbReference type="RefSeq" id="WP_063205108.1">
    <property type="nucleotide sequence ID" value="NZ_LUKD01000001.1"/>
</dbReference>
<evidence type="ECO:0000313" key="1">
    <source>
        <dbReference type="EMBL" id="KYG68411.1"/>
    </source>
</evidence>
<proteinExistence type="predicted"/>
<name>A0A162GL12_BDEBC</name>
<evidence type="ECO:0000313" key="2">
    <source>
        <dbReference type="Proteomes" id="UP000075799"/>
    </source>
</evidence>
<organism evidence="1 2">
    <name type="scientific">Bdellovibrio bacteriovorus</name>
    <dbReference type="NCBI Taxonomy" id="959"/>
    <lineage>
        <taxon>Bacteria</taxon>
        <taxon>Pseudomonadati</taxon>
        <taxon>Bdellovibrionota</taxon>
        <taxon>Bdellovibrionia</taxon>
        <taxon>Bdellovibrionales</taxon>
        <taxon>Pseudobdellovibrionaceae</taxon>
        <taxon>Bdellovibrio</taxon>
    </lineage>
</organism>
<evidence type="ECO:0008006" key="3">
    <source>
        <dbReference type="Google" id="ProtNLM"/>
    </source>
</evidence>
<dbReference type="Proteomes" id="UP000075799">
    <property type="component" value="Unassembled WGS sequence"/>
</dbReference>
<dbReference type="AlphaFoldDB" id="A0A162GL12"/>
<dbReference type="EMBL" id="LUKD01000001">
    <property type="protein sequence ID" value="KYG68411.1"/>
    <property type="molecule type" value="Genomic_DNA"/>
</dbReference>
<accession>A0A162GL12</accession>
<gene>
    <name evidence="1" type="ORF">AZI87_03940</name>
</gene>
<reference evidence="1 2" key="1">
    <citation type="submission" date="2016-03" db="EMBL/GenBank/DDBJ databases">
        <authorList>
            <person name="Ploux O."/>
        </authorList>
    </citation>
    <scope>NUCLEOTIDE SEQUENCE [LARGE SCALE GENOMIC DNA]</scope>
    <source>
        <strain evidence="1 2">EC13</strain>
    </source>
</reference>
<comment type="caution">
    <text evidence="1">The sequence shown here is derived from an EMBL/GenBank/DDBJ whole genome shotgun (WGS) entry which is preliminary data.</text>
</comment>
<protein>
    <recommendedName>
        <fullName evidence="3">Flp pilus assembly protein RcpC/CpaB domain-containing protein</fullName>
    </recommendedName>
</protein>